<sequence length="257" mass="28098">MATYKKRGYKPKNKEEREEQVEDQSTTAEVFNSLDEGANKTEEFVAKNQNIILIVIGIIAVVVLGYLAYERFVVAPNEEAATNEMYQAQSYFDDALIAPSTTKDSLFNLALNGGEGKYGFLDIADEYSSTDAGNLANYYAGMAYLNTGKYKEAISSLEDFSSDDLILAPLAKGAIGDAFLQLDQTEEALGYYESAAKMNANEFTAPKFLLKAGITAIELGKADVAVKHLTELKDKYETSTEASQVAVYLGQAKAMQN</sequence>
<keyword evidence="3" id="KW-1133">Transmembrane helix</keyword>
<dbReference type="RefSeq" id="WP_013187699.1">
    <property type="nucleotide sequence ID" value="NC_014230.1"/>
</dbReference>
<gene>
    <name evidence="4" type="ordered locus">CA2559_09778</name>
</gene>
<evidence type="ECO:0000313" key="5">
    <source>
        <dbReference type="Proteomes" id="UP000002297"/>
    </source>
</evidence>
<keyword evidence="3" id="KW-0812">Transmembrane</keyword>
<dbReference type="InterPro" id="IPR019734">
    <property type="entry name" value="TPR_rpt"/>
</dbReference>
<dbReference type="PROSITE" id="PS50005">
    <property type="entry name" value="TPR"/>
    <property type="match status" value="1"/>
</dbReference>
<reference evidence="4 5" key="1">
    <citation type="journal article" date="2010" name="J. Bacteriol.">
        <title>The complete genome sequence of Croceibacter atlanticus HTCC2559T.</title>
        <authorList>
            <person name="Oh H.M."/>
            <person name="Kang I."/>
            <person name="Ferriera S."/>
            <person name="Giovannoni S.J."/>
            <person name="Cho J.C."/>
        </authorList>
    </citation>
    <scope>NUCLEOTIDE SEQUENCE [LARGE SCALE GENOMIC DNA]</scope>
    <source>
        <strain evidence="5">ATCC BAA-628 / HTCC2559 / KCTC 12090</strain>
    </source>
</reference>
<dbReference type="Pfam" id="PF13174">
    <property type="entry name" value="TPR_6"/>
    <property type="match status" value="2"/>
</dbReference>
<keyword evidence="1" id="KW-0802">TPR repeat</keyword>
<dbReference type="GeneID" id="89453704"/>
<dbReference type="Gene3D" id="1.25.40.10">
    <property type="entry name" value="Tetratricopeptide repeat domain"/>
    <property type="match status" value="1"/>
</dbReference>
<dbReference type="EMBL" id="CP002046">
    <property type="protein sequence ID" value="EAP86314.1"/>
    <property type="molecule type" value="Genomic_DNA"/>
</dbReference>
<dbReference type="eggNOG" id="COG1729">
    <property type="taxonomic scope" value="Bacteria"/>
</dbReference>
<keyword evidence="5" id="KW-1185">Reference proteome</keyword>
<feature type="region of interest" description="Disordered" evidence="2">
    <location>
        <begin position="1"/>
        <end position="26"/>
    </location>
</feature>
<dbReference type="SUPFAM" id="SSF48452">
    <property type="entry name" value="TPR-like"/>
    <property type="match status" value="1"/>
</dbReference>
<dbReference type="KEGG" id="cat:CA2559_09778"/>
<dbReference type="InterPro" id="IPR011990">
    <property type="entry name" value="TPR-like_helical_dom_sf"/>
</dbReference>
<dbReference type="OrthoDB" id="9808622at2"/>
<evidence type="ECO:0000256" key="2">
    <source>
        <dbReference type="SAM" id="MobiDB-lite"/>
    </source>
</evidence>
<evidence type="ECO:0000256" key="1">
    <source>
        <dbReference type="PROSITE-ProRule" id="PRU00339"/>
    </source>
</evidence>
<feature type="repeat" description="TPR" evidence="1">
    <location>
        <begin position="169"/>
        <end position="202"/>
    </location>
</feature>
<organism evidence="4 5">
    <name type="scientific">Croceibacter atlanticus (strain ATCC BAA-628 / JCM 21780 / CIP 108009 / IAM 15332 / KCTC 12090 / HTCC2559)</name>
    <dbReference type="NCBI Taxonomy" id="216432"/>
    <lineage>
        <taxon>Bacteria</taxon>
        <taxon>Pseudomonadati</taxon>
        <taxon>Bacteroidota</taxon>
        <taxon>Flavobacteriia</taxon>
        <taxon>Flavobacteriales</taxon>
        <taxon>Flavobacteriaceae</taxon>
        <taxon>Croceibacter</taxon>
    </lineage>
</organism>
<name>A3U928_CROAH</name>
<evidence type="ECO:0000313" key="4">
    <source>
        <dbReference type="EMBL" id="EAP86314.1"/>
    </source>
</evidence>
<dbReference type="Proteomes" id="UP000002297">
    <property type="component" value="Chromosome"/>
</dbReference>
<dbReference type="HOGENOM" id="CLU_096069_0_0_10"/>
<dbReference type="AlphaFoldDB" id="A3U928"/>
<keyword evidence="3" id="KW-0472">Membrane</keyword>
<feature type="compositionally biased region" description="Basic residues" evidence="2">
    <location>
        <begin position="1"/>
        <end position="11"/>
    </location>
</feature>
<feature type="transmembrane region" description="Helical" evidence="3">
    <location>
        <begin position="50"/>
        <end position="69"/>
    </location>
</feature>
<dbReference type="STRING" id="216432.CA2559_09778"/>
<accession>A3U928</accession>
<evidence type="ECO:0000256" key="3">
    <source>
        <dbReference type="SAM" id="Phobius"/>
    </source>
</evidence>
<protein>
    <submittedName>
        <fullName evidence="4">Uncharacterized protein</fullName>
    </submittedName>
</protein>
<proteinExistence type="predicted"/>